<feature type="coiled-coil region" evidence="2">
    <location>
        <begin position="45"/>
        <end position="263"/>
    </location>
</feature>
<gene>
    <name evidence="4" type="ORF">CCAM_LOCUS19842</name>
</gene>
<evidence type="ECO:0000256" key="3">
    <source>
        <dbReference type="SAM" id="MobiDB-lite"/>
    </source>
</evidence>
<dbReference type="GO" id="GO:0009707">
    <property type="term" value="C:chloroplast outer membrane"/>
    <property type="evidence" value="ECO:0007669"/>
    <property type="project" value="TreeGrafter"/>
</dbReference>
<feature type="region of interest" description="Disordered" evidence="3">
    <location>
        <begin position="324"/>
        <end position="353"/>
    </location>
</feature>
<dbReference type="EMBL" id="OOIL02001777">
    <property type="protein sequence ID" value="VFQ78066.1"/>
    <property type="molecule type" value="Genomic_DNA"/>
</dbReference>
<evidence type="ECO:0000313" key="5">
    <source>
        <dbReference type="Proteomes" id="UP000595140"/>
    </source>
</evidence>
<keyword evidence="5" id="KW-1185">Reference proteome</keyword>
<dbReference type="PANTHER" id="PTHR31342:SF7">
    <property type="entry name" value="PROTEIN CHUP1, CHLOROPLASTIC"/>
    <property type="match status" value="1"/>
</dbReference>
<accession>A0A484LQ42</accession>
<proteinExistence type="predicted"/>
<evidence type="ECO:0008006" key="6">
    <source>
        <dbReference type="Google" id="ProtNLM"/>
    </source>
</evidence>
<keyword evidence="1 2" id="KW-0175">Coiled coil</keyword>
<evidence type="ECO:0000313" key="4">
    <source>
        <dbReference type="EMBL" id="VFQ78066.1"/>
    </source>
</evidence>
<dbReference type="Proteomes" id="UP000595140">
    <property type="component" value="Unassembled WGS sequence"/>
</dbReference>
<reference evidence="4 5" key="1">
    <citation type="submission" date="2018-04" db="EMBL/GenBank/DDBJ databases">
        <authorList>
            <person name="Vogel A."/>
        </authorList>
    </citation>
    <scope>NUCLEOTIDE SEQUENCE [LARGE SCALE GENOMIC DNA]</scope>
</reference>
<dbReference type="AlphaFoldDB" id="A0A484LQ42"/>
<name>A0A484LQ42_9ASTE</name>
<feature type="compositionally biased region" description="Low complexity" evidence="3">
    <location>
        <begin position="336"/>
        <end position="353"/>
    </location>
</feature>
<protein>
    <recommendedName>
        <fullName evidence="6">Protein CHUP1, chloroplastic</fullName>
    </recommendedName>
</protein>
<dbReference type="OrthoDB" id="1917273at2759"/>
<dbReference type="PANTHER" id="PTHR31342">
    <property type="entry name" value="PROTEIN CHUP1, CHLOROPLASTIC"/>
    <property type="match status" value="1"/>
</dbReference>
<dbReference type="InterPro" id="IPR040265">
    <property type="entry name" value="CHUP1/IPGA1-like"/>
</dbReference>
<dbReference type="GO" id="GO:0009902">
    <property type="term" value="P:chloroplast relocation"/>
    <property type="evidence" value="ECO:0007669"/>
    <property type="project" value="TreeGrafter"/>
</dbReference>
<evidence type="ECO:0000256" key="2">
    <source>
        <dbReference type="SAM" id="Coils"/>
    </source>
</evidence>
<sequence length="646" mass="74131">MNGICNPTLRKPLNIEEDLFLQFEHLLCGEMDFPLPGNIYDSENAKKDQNEIEQLRNLVKELEEREVKLEAELLEYYGLKEQESNILELQKQLKVKAVEIDVLNITINRLQDEKKRLQEEVSKSSFARKELEEARNKIKEMQKQIQVEANRTKEQLLLLKQQVSVLQAEEREALKGGAEMEKMVKVLKELEVEVMELKRKNKELQIEKRELAMKLDAAEAKMKSLPNMKELQGEVVSSTKEEVAALRHKNEDLQKQVEGLQMNRFNEVEELVYLRWLNACLQYELRNYQTPTGKISACDLNKSLSPNSQERAKQLLLEYETNFSFPSSPGSEDFDTTTATATTTSTSVDSSTSKKPSLIQKLKKWGRSKDKVHRAPELAEFYQNVIKREWKKDSSPPLISSTSSMSDARSNINGEMEHGSSFRLAVKSDVGTKADFVQSLAAEVRTSLFSKADDLVAFVNWLDEELSSLADERAVLKHFDWPEGKSDALRETAFEYQELMKLENQVSSFVDDPSLSWDAALKKMYELLEKVEQSVYELLHTRDMTISRYRDFGIPTDWLLDSGVLGKIKLSSVQLARTYMKRVALTLDALSGRDKEPPREFLILQGVRFAFRVHQFAGGFDAESMKAFEELRSRVHAQTGDAKQED</sequence>
<evidence type="ECO:0000256" key="1">
    <source>
        <dbReference type="ARBA" id="ARBA00023054"/>
    </source>
</evidence>
<organism evidence="4 5">
    <name type="scientific">Cuscuta campestris</name>
    <dbReference type="NCBI Taxonomy" id="132261"/>
    <lineage>
        <taxon>Eukaryota</taxon>
        <taxon>Viridiplantae</taxon>
        <taxon>Streptophyta</taxon>
        <taxon>Embryophyta</taxon>
        <taxon>Tracheophyta</taxon>
        <taxon>Spermatophyta</taxon>
        <taxon>Magnoliopsida</taxon>
        <taxon>eudicotyledons</taxon>
        <taxon>Gunneridae</taxon>
        <taxon>Pentapetalae</taxon>
        <taxon>asterids</taxon>
        <taxon>lamiids</taxon>
        <taxon>Solanales</taxon>
        <taxon>Convolvulaceae</taxon>
        <taxon>Cuscuteae</taxon>
        <taxon>Cuscuta</taxon>
        <taxon>Cuscuta subgen. Grammica</taxon>
        <taxon>Cuscuta sect. Cleistogrammica</taxon>
    </lineage>
</organism>